<feature type="transmembrane region" description="Helical" evidence="9">
    <location>
        <begin position="258"/>
        <end position="280"/>
    </location>
</feature>
<comment type="function">
    <text evidence="10">Part of the binding-protein-dependent transport system for phosphate; probably responsible for the translocation of the substrate across the membrane.</text>
</comment>
<dbReference type="OrthoDB" id="9785113at2"/>
<dbReference type="InterPro" id="IPR000515">
    <property type="entry name" value="MetI-like"/>
</dbReference>
<reference evidence="12" key="1">
    <citation type="thesis" date="2015" institute="Rutgers" country="The State University of New Jersey, 14 College Farm Rd., New Brunswick, NJ, USA">
        <title>Ammonia toxicity in bacteria and its implications for treatment of and resource recovery from highly nitrogenous organic wastes.</title>
        <authorList>
            <person name="Luther A.K."/>
        </authorList>
    </citation>
    <scope>NUCLEOTIDE SEQUENCE</scope>
    <source>
        <strain evidence="12">RT-10B</strain>
    </source>
</reference>
<evidence type="ECO:0000256" key="8">
    <source>
        <dbReference type="ARBA" id="ARBA00023136"/>
    </source>
</evidence>
<keyword evidence="13" id="KW-1185">Reference proteome</keyword>
<feature type="transmembrane region" description="Helical" evidence="9">
    <location>
        <begin position="66"/>
        <end position="94"/>
    </location>
</feature>
<dbReference type="PANTHER" id="PTHR30425">
    <property type="entry name" value="PHOSPHATE TRANSPORT SYSTEM PERMEASE PROTEIN PST"/>
    <property type="match status" value="1"/>
</dbReference>
<dbReference type="PROSITE" id="PS50928">
    <property type="entry name" value="ABC_TM1"/>
    <property type="match status" value="1"/>
</dbReference>
<comment type="caution">
    <text evidence="10">Lacks conserved residue(s) required for the propagation of feature annotation.</text>
</comment>
<evidence type="ECO:0000256" key="5">
    <source>
        <dbReference type="ARBA" id="ARBA00022592"/>
    </source>
</evidence>
<comment type="similarity">
    <text evidence="2 10">Belongs to the binding-protein-dependent transport system permease family. CysTW subfamily.</text>
</comment>
<evidence type="ECO:0000313" key="13">
    <source>
        <dbReference type="Proteomes" id="UP000241434"/>
    </source>
</evidence>
<evidence type="ECO:0000256" key="1">
    <source>
        <dbReference type="ARBA" id="ARBA00004651"/>
    </source>
</evidence>
<sequence length="287" mass="31007">MEQMKSFEKIMKYVFIIASLVSVLSIVVISVFIFKGGVPFIKDYGLIKFLTGTEWLPGNTPASFGLLPMILGSLYVTVGAMIIGVPIGVLTAIYMAKFCPDRLYKVLSPAVQLMAGIPSIVYGFFALNVITPLIRNISGDGLSILTASILLAIMILPTVITLSEASIRAVPKSYYEGSIALGANDEESVFRTVVPAAKNGIMASIILAMGRAIGETMAVLRVAGNQTRIPDSIFDGGRTLTTNIAMEMSYAEGMHRESLIATAVVLFVFILVINSIFMMLKRRDTNC</sequence>
<evidence type="ECO:0000256" key="10">
    <source>
        <dbReference type="RuleBase" id="RU363054"/>
    </source>
</evidence>
<dbReference type="Proteomes" id="UP000241434">
    <property type="component" value="Unassembled WGS sequence"/>
</dbReference>
<evidence type="ECO:0000256" key="7">
    <source>
        <dbReference type="ARBA" id="ARBA00022989"/>
    </source>
</evidence>
<keyword evidence="3 9" id="KW-0813">Transport</keyword>
<dbReference type="SUPFAM" id="SSF161098">
    <property type="entry name" value="MetI-like"/>
    <property type="match status" value="1"/>
</dbReference>
<evidence type="ECO:0000256" key="9">
    <source>
        <dbReference type="RuleBase" id="RU363032"/>
    </source>
</evidence>
<keyword evidence="7 9" id="KW-1133">Transmembrane helix</keyword>
<dbReference type="Pfam" id="PF00528">
    <property type="entry name" value="BPD_transp_1"/>
    <property type="match status" value="1"/>
</dbReference>
<dbReference type="NCBIfam" id="TIGR02138">
    <property type="entry name" value="phosphate_pstC"/>
    <property type="match status" value="1"/>
</dbReference>
<keyword evidence="6 9" id="KW-0812">Transmembrane</keyword>
<evidence type="ECO:0000256" key="4">
    <source>
        <dbReference type="ARBA" id="ARBA00022475"/>
    </source>
</evidence>
<feature type="transmembrane region" description="Helical" evidence="9">
    <location>
        <begin position="12"/>
        <end position="34"/>
    </location>
</feature>
<organism evidence="12 13">
    <name type="scientific">Peptostreptococcus russellii</name>
    <dbReference type="NCBI Taxonomy" id="215200"/>
    <lineage>
        <taxon>Bacteria</taxon>
        <taxon>Bacillati</taxon>
        <taxon>Bacillota</taxon>
        <taxon>Clostridia</taxon>
        <taxon>Peptostreptococcales</taxon>
        <taxon>Peptostreptococcaceae</taxon>
        <taxon>Peptostreptococcus</taxon>
    </lineage>
</organism>
<dbReference type="EMBL" id="JYGE01000006">
    <property type="protein sequence ID" value="PSJ31036.1"/>
    <property type="molecule type" value="Genomic_DNA"/>
</dbReference>
<dbReference type="AlphaFoldDB" id="A0A2P7PZ90"/>
<evidence type="ECO:0000256" key="3">
    <source>
        <dbReference type="ARBA" id="ARBA00022448"/>
    </source>
</evidence>
<dbReference type="Gene3D" id="1.10.3720.10">
    <property type="entry name" value="MetI-like"/>
    <property type="match status" value="1"/>
</dbReference>
<dbReference type="InterPro" id="IPR035906">
    <property type="entry name" value="MetI-like_sf"/>
</dbReference>
<dbReference type="GO" id="GO:0006817">
    <property type="term" value="P:phosphate ion transport"/>
    <property type="evidence" value="ECO:0007669"/>
    <property type="project" value="UniProtKB-KW"/>
</dbReference>
<comment type="subcellular location">
    <subcellularLocation>
        <location evidence="1 9">Cell membrane</location>
        <topology evidence="1 9">Multi-pass membrane protein</topology>
    </subcellularLocation>
</comment>
<dbReference type="CDD" id="cd06261">
    <property type="entry name" value="TM_PBP2"/>
    <property type="match status" value="1"/>
</dbReference>
<dbReference type="PANTHER" id="PTHR30425:SF1">
    <property type="entry name" value="PHOSPHATE TRANSPORT SYSTEM PERMEASE PROTEIN PSTC"/>
    <property type="match status" value="1"/>
</dbReference>
<keyword evidence="5 10" id="KW-0592">Phosphate transport</keyword>
<keyword evidence="8 9" id="KW-0472">Membrane</keyword>
<gene>
    <name evidence="12" type="ORF">UF10_07070</name>
</gene>
<dbReference type="InterPro" id="IPR051124">
    <property type="entry name" value="Phosphate_Transport_Permease"/>
</dbReference>
<dbReference type="GO" id="GO:0005886">
    <property type="term" value="C:plasma membrane"/>
    <property type="evidence" value="ECO:0007669"/>
    <property type="project" value="UniProtKB-SubCell"/>
</dbReference>
<protein>
    <recommendedName>
        <fullName evidence="10">Phosphate transport system permease protein</fullName>
    </recommendedName>
</protein>
<feature type="transmembrane region" description="Helical" evidence="9">
    <location>
        <begin position="106"/>
        <end position="130"/>
    </location>
</feature>
<dbReference type="GO" id="GO:0005315">
    <property type="term" value="F:phosphate transmembrane transporter activity"/>
    <property type="evidence" value="ECO:0007669"/>
    <property type="project" value="InterPro"/>
</dbReference>
<evidence type="ECO:0000256" key="6">
    <source>
        <dbReference type="ARBA" id="ARBA00022692"/>
    </source>
</evidence>
<feature type="transmembrane region" description="Helical" evidence="9">
    <location>
        <begin position="142"/>
        <end position="162"/>
    </location>
</feature>
<dbReference type="InterPro" id="IPR011864">
    <property type="entry name" value="Phosphate_PstC"/>
</dbReference>
<proteinExistence type="inferred from homology"/>
<evidence type="ECO:0000259" key="11">
    <source>
        <dbReference type="PROSITE" id="PS50928"/>
    </source>
</evidence>
<evidence type="ECO:0000313" key="12">
    <source>
        <dbReference type="EMBL" id="PSJ31036.1"/>
    </source>
</evidence>
<keyword evidence="4 10" id="KW-1003">Cell membrane</keyword>
<feature type="domain" description="ABC transmembrane type-1" evidence="11">
    <location>
        <begin position="70"/>
        <end position="277"/>
    </location>
</feature>
<comment type="caution">
    <text evidence="12">The sequence shown here is derived from an EMBL/GenBank/DDBJ whole genome shotgun (WGS) entry which is preliminary data.</text>
</comment>
<name>A0A2P7PZ90_9FIRM</name>
<accession>A0A2P7PZ90</accession>
<evidence type="ECO:0000256" key="2">
    <source>
        <dbReference type="ARBA" id="ARBA00007069"/>
    </source>
</evidence>